<dbReference type="PANTHER" id="PTHR10984">
    <property type="entry name" value="ENDOPLASMIC RETICULUM-GOLGI INTERMEDIATE COMPARTMENT PROTEIN"/>
    <property type="match status" value="1"/>
</dbReference>
<dbReference type="InterPro" id="IPR045888">
    <property type="entry name" value="Erv"/>
</dbReference>
<dbReference type="GO" id="GO:0030134">
    <property type="term" value="C:COPII-coated ER to Golgi transport vesicle"/>
    <property type="evidence" value="ECO:0000318"/>
    <property type="project" value="GO_Central"/>
</dbReference>
<dbReference type="EMBL" id="LFYR01000798">
    <property type="protein sequence ID" value="KMZ68986.1"/>
    <property type="molecule type" value="Genomic_DNA"/>
</dbReference>
<accession>A0A0K9PJ54</accession>
<dbReference type="STRING" id="29655.A0A0K9PJ54"/>
<dbReference type="Proteomes" id="UP000036987">
    <property type="component" value="Unassembled WGS sequence"/>
</dbReference>
<dbReference type="GO" id="GO:0005783">
    <property type="term" value="C:endoplasmic reticulum"/>
    <property type="evidence" value="ECO:0000318"/>
    <property type="project" value="GO_Central"/>
</dbReference>
<dbReference type="PANTHER" id="PTHR10984:SF82">
    <property type="entry name" value="ENDOPLASMIC RETICULUM VESICLE TRANSPORTER PROTEIN"/>
    <property type="match status" value="1"/>
</dbReference>
<comment type="caution">
    <text evidence="2">The sequence shown here is derived from an EMBL/GenBank/DDBJ whole genome shotgun (WGS) entry which is preliminary data.</text>
</comment>
<feature type="domain" description="Endoplasmic reticulum vesicle transporter C-terminal" evidence="1">
    <location>
        <begin position="114"/>
        <end position="232"/>
    </location>
</feature>
<keyword evidence="3" id="KW-1185">Reference proteome</keyword>
<name>A0A0K9PJ54_ZOSMR</name>
<dbReference type="Pfam" id="PF07970">
    <property type="entry name" value="COPIIcoated_ERV"/>
    <property type="match status" value="1"/>
</dbReference>
<evidence type="ECO:0000313" key="3">
    <source>
        <dbReference type="Proteomes" id="UP000036987"/>
    </source>
</evidence>
<organism evidence="2 3">
    <name type="scientific">Zostera marina</name>
    <name type="common">Eelgrass</name>
    <dbReference type="NCBI Taxonomy" id="29655"/>
    <lineage>
        <taxon>Eukaryota</taxon>
        <taxon>Viridiplantae</taxon>
        <taxon>Streptophyta</taxon>
        <taxon>Embryophyta</taxon>
        <taxon>Tracheophyta</taxon>
        <taxon>Spermatophyta</taxon>
        <taxon>Magnoliopsida</taxon>
        <taxon>Liliopsida</taxon>
        <taxon>Zosteraceae</taxon>
        <taxon>Zostera</taxon>
    </lineage>
</organism>
<dbReference type="AlphaFoldDB" id="A0A0K9PJ54"/>
<proteinExistence type="predicted"/>
<dbReference type="InterPro" id="IPR012936">
    <property type="entry name" value="Erv_C"/>
</dbReference>
<reference evidence="3" key="1">
    <citation type="journal article" date="2016" name="Nature">
        <title>The genome of the seagrass Zostera marina reveals angiosperm adaptation to the sea.</title>
        <authorList>
            <person name="Olsen J.L."/>
            <person name="Rouze P."/>
            <person name="Verhelst B."/>
            <person name="Lin Y.-C."/>
            <person name="Bayer T."/>
            <person name="Collen J."/>
            <person name="Dattolo E."/>
            <person name="De Paoli E."/>
            <person name="Dittami S."/>
            <person name="Maumus F."/>
            <person name="Michel G."/>
            <person name="Kersting A."/>
            <person name="Lauritano C."/>
            <person name="Lohaus R."/>
            <person name="Toepel M."/>
            <person name="Tonon T."/>
            <person name="Vanneste K."/>
            <person name="Amirebrahimi M."/>
            <person name="Brakel J."/>
            <person name="Bostroem C."/>
            <person name="Chovatia M."/>
            <person name="Grimwood J."/>
            <person name="Jenkins J.W."/>
            <person name="Jueterbock A."/>
            <person name="Mraz A."/>
            <person name="Stam W.T."/>
            <person name="Tice H."/>
            <person name="Bornberg-Bauer E."/>
            <person name="Green P.J."/>
            <person name="Pearson G.A."/>
            <person name="Procaccini G."/>
            <person name="Duarte C.M."/>
            <person name="Schmutz J."/>
            <person name="Reusch T.B.H."/>
            <person name="Van de Peer Y."/>
        </authorList>
    </citation>
    <scope>NUCLEOTIDE SEQUENCE [LARGE SCALE GENOMIC DNA]</scope>
    <source>
        <strain evidence="3">cv. Finnish</strain>
    </source>
</reference>
<sequence>MDGLFSNLKNLDAYSKVNENFYKRTLAGAGGIITIFHITFSALSCSMLSVDAMDISGQQHLDANHDIIKKRIDIHGNVIETKQDRIGHTKIEKPLQKHGGRLEHNETYCGSCYGAESCKREGFLQRIKDEEGEGCNVYGFLEMNKVGGNFYFVPGKSFQQSNMHISHIVNKLVFGENVPSVDNPLDGVKWTQQTVQAMYQYFIKMVPTVYLDINGKMTYTYQFSVTEHLKADNSFGTRIFLECFSTMIFLQSRYLYCFWNFRFIYIPQSKSHKKEARTWQIQLILEISDLVFK</sequence>
<evidence type="ECO:0000313" key="2">
    <source>
        <dbReference type="EMBL" id="KMZ68986.1"/>
    </source>
</evidence>
<dbReference type="OrthoDB" id="270930at2759"/>
<evidence type="ECO:0000259" key="1">
    <source>
        <dbReference type="Pfam" id="PF07970"/>
    </source>
</evidence>
<gene>
    <name evidence="2" type="ORF">ZOSMA_224G00230</name>
</gene>
<protein>
    <submittedName>
        <fullName evidence="2">Putative Endoplasmic reticulum-Golgi intermediate compartment protein,putative</fullName>
    </submittedName>
</protein>